<reference evidence="2 3" key="1">
    <citation type="journal article" date="2013" name="BMC Genomics">
        <title>Genomics-driven discovery of the pneumocandin biosynthetic gene cluster in the fungus Glarea lozoyensis.</title>
        <authorList>
            <person name="Chen L."/>
            <person name="Yue Q."/>
            <person name="Zhang X."/>
            <person name="Xiang M."/>
            <person name="Wang C."/>
            <person name="Li S."/>
            <person name="Che Y."/>
            <person name="Ortiz-Lopez F.J."/>
            <person name="Bills G.F."/>
            <person name="Liu X."/>
            <person name="An Z."/>
        </authorList>
    </citation>
    <scope>NUCLEOTIDE SEQUENCE [LARGE SCALE GENOMIC DNA]</scope>
    <source>
        <strain evidence="3">ATCC 20868 / MF5171</strain>
    </source>
</reference>
<name>S3CRX1_GLAL2</name>
<dbReference type="EMBL" id="KE145369">
    <property type="protein sequence ID" value="EPE27799.1"/>
    <property type="molecule type" value="Genomic_DNA"/>
</dbReference>
<evidence type="ECO:0000313" key="2">
    <source>
        <dbReference type="EMBL" id="EPE27799.1"/>
    </source>
</evidence>
<evidence type="ECO:0000313" key="3">
    <source>
        <dbReference type="Proteomes" id="UP000016922"/>
    </source>
</evidence>
<dbReference type="AlphaFoldDB" id="S3CRX1"/>
<accession>S3CRX1</accession>
<proteinExistence type="predicted"/>
<dbReference type="HOGENOM" id="CLU_940255_0_0_1"/>
<dbReference type="Proteomes" id="UP000016922">
    <property type="component" value="Unassembled WGS sequence"/>
</dbReference>
<feature type="chain" id="PRO_5004518869" evidence="1">
    <location>
        <begin position="23"/>
        <end position="296"/>
    </location>
</feature>
<dbReference type="RefSeq" id="XP_008085158.1">
    <property type="nucleotide sequence ID" value="XM_008086967.1"/>
</dbReference>
<keyword evidence="1" id="KW-0732">Signal</keyword>
<evidence type="ECO:0000256" key="1">
    <source>
        <dbReference type="SAM" id="SignalP"/>
    </source>
</evidence>
<dbReference type="GeneID" id="19463645"/>
<dbReference type="KEGG" id="glz:GLAREA_04590"/>
<feature type="signal peptide" evidence="1">
    <location>
        <begin position="1"/>
        <end position="22"/>
    </location>
</feature>
<gene>
    <name evidence="2" type="ORF">GLAREA_04590</name>
</gene>
<organism evidence="2 3">
    <name type="scientific">Glarea lozoyensis (strain ATCC 20868 / MF5171)</name>
    <dbReference type="NCBI Taxonomy" id="1116229"/>
    <lineage>
        <taxon>Eukaryota</taxon>
        <taxon>Fungi</taxon>
        <taxon>Dikarya</taxon>
        <taxon>Ascomycota</taxon>
        <taxon>Pezizomycotina</taxon>
        <taxon>Leotiomycetes</taxon>
        <taxon>Helotiales</taxon>
        <taxon>Helotiaceae</taxon>
        <taxon>Glarea</taxon>
    </lineage>
</organism>
<keyword evidence="3" id="KW-1185">Reference proteome</keyword>
<sequence>MHFNHISVYLAASLSLTEICLAAAISSSTAQSVIFSLSNTMNVQPTDVPSPTTTLQQPPAPTPSVLDTLTLTAFLNLISSMSPADLTSSDGTNEFFIKIRNCLSGNLQGIFVSNLPLIVSLSSQFASVTSAVPAVITSAVAVVESQASEVAGIVSEIPAKASSVVNVVESKVTAEIPKITSAVAEIPKIVVPVVTSVLGNVGENIGDLFGGLFGKRTLSAAKKCFGIALDSTVVFQVADCVVGLTVSGAVAEVSQIRSLVDEVGGVGFALSSPAVLSEVAKLGQKVEKCRGMVSGG</sequence>
<protein>
    <submittedName>
        <fullName evidence="2">Uncharacterized protein</fullName>
    </submittedName>
</protein>